<sequence length="371" mass="40268">MAGRAAGAAPAVDGTGGTGLAAGACARRRRAHRARGAPRAAHGTRRRDGGADPLFGARQPHQRDHAHADRAHRHLPAAEPDRGRVRHELRIRAADPCGHRLLVDAGQHGVHRGRAGRRVLAQALPGAHAVIRIGTAGWSLPREVQDRFAPGDSHLARYASVFPVAEINSSFHRPHQRSLYAKWAAAVPEDFRFCAKLPKTVTHERRLVGCEDLLDAFLDQAGGLGGKLACLLVQLPPSFAFDHALADAFLRALRARFAGALALEPRHATWFDAEADALLRHWEVARVLADPVRHDAGRLPGGWPRRVYLRLHGTPRVYYSAYEDAVLRALAARMRQAEAEGADVWCIFDNTASGAAAGDALALQRLLEPGR</sequence>
<feature type="region of interest" description="Disordered" evidence="1">
    <location>
        <begin position="1"/>
        <end position="81"/>
    </location>
</feature>
<reference evidence="2 3" key="1">
    <citation type="submission" date="2020-10" db="EMBL/GenBank/DDBJ databases">
        <title>Ramlibacter sp. HM2 16S ribosomal RNA gene Genome sequencing and assembly.</title>
        <authorList>
            <person name="Kang M."/>
        </authorList>
    </citation>
    <scope>NUCLEOTIDE SEQUENCE [LARGE SCALE GENOMIC DNA]</scope>
    <source>
        <strain evidence="2 3">HM2</strain>
    </source>
</reference>
<dbReference type="InterPro" id="IPR036520">
    <property type="entry name" value="UPF0759_sf"/>
</dbReference>
<dbReference type="PANTHER" id="PTHR30348">
    <property type="entry name" value="UNCHARACTERIZED PROTEIN YECE"/>
    <property type="match status" value="1"/>
</dbReference>
<dbReference type="Proteomes" id="UP000806285">
    <property type="component" value="Unassembled WGS sequence"/>
</dbReference>
<organism evidence="2 3">
    <name type="scientific">Ramlibacter pallidus</name>
    <dbReference type="NCBI Taxonomy" id="2780087"/>
    <lineage>
        <taxon>Bacteria</taxon>
        <taxon>Pseudomonadati</taxon>
        <taxon>Pseudomonadota</taxon>
        <taxon>Betaproteobacteria</taxon>
        <taxon>Burkholderiales</taxon>
        <taxon>Comamonadaceae</taxon>
        <taxon>Ramlibacter</taxon>
    </lineage>
</organism>
<name>A0ABR9S0R1_9BURK</name>
<keyword evidence="3" id="KW-1185">Reference proteome</keyword>
<dbReference type="InterPro" id="IPR002763">
    <property type="entry name" value="DUF72"/>
</dbReference>
<accession>A0ABR9S0R1</accession>
<protein>
    <submittedName>
        <fullName evidence="2">DUF72 domain-containing protein</fullName>
    </submittedName>
</protein>
<proteinExistence type="predicted"/>
<feature type="compositionally biased region" description="Low complexity" evidence="1">
    <location>
        <begin position="1"/>
        <end position="13"/>
    </location>
</feature>
<feature type="compositionally biased region" description="Basic residues" evidence="1">
    <location>
        <begin position="26"/>
        <end position="36"/>
    </location>
</feature>
<dbReference type="PANTHER" id="PTHR30348:SF14">
    <property type="entry name" value="BLR8050 PROTEIN"/>
    <property type="match status" value="1"/>
</dbReference>
<dbReference type="Pfam" id="PF01904">
    <property type="entry name" value="DUF72"/>
    <property type="match status" value="1"/>
</dbReference>
<evidence type="ECO:0000256" key="1">
    <source>
        <dbReference type="SAM" id="MobiDB-lite"/>
    </source>
</evidence>
<evidence type="ECO:0000313" key="3">
    <source>
        <dbReference type="Proteomes" id="UP000806285"/>
    </source>
</evidence>
<dbReference type="SUPFAM" id="SSF117396">
    <property type="entry name" value="TM1631-like"/>
    <property type="match status" value="1"/>
</dbReference>
<gene>
    <name evidence="2" type="ORF">IM787_06005</name>
</gene>
<dbReference type="EMBL" id="JADDIV010000002">
    <property type="protein sequence ID" value="MBE7367107.1"/>
    <property type="molecule type" value="Genomic_DNA"/>
</dbReference>
<dbReference type="Gene3D" id="3.20.20.410">
    <property type="entry name" value="Protein of unknown function UPF0759"/>
    <property type="match status" value="1"/>
</dbReference>
<evidence type="ECO:0000313" key="2">
    <source>
        <dbReference type="EMBL" id="MBE7367107.1"/>
    </source>
</evidence>
<comment type="caution">
    <text evidence="2">The sequence shown here is derived from an EMBL/GenBank/DDBJ whole genome shotgun (WGS) entry which is preliminary data.</text>
</comment>
<dbReference type="PROSITE" id="PS51257">
    <property type="entry name" value="PROKAR_LIPOPROTEIN"/>
    <property type="match status" value="1"/>
</dbReference>